<comment type="caution">
    <text evidence="5">The sequence shown here is derived from an EMBL/GenBank/DDBJ whole genome shotgun (WGS) entry which is preliminary data.</text>
</comment>
<evidence type="ECO:0000313" key="5">
    <source>
        <dbReference type="EMBL" id="EQB54329.1"/>
    </source>
</evidence>
<reference evidence="6" key="1">
    <citation type="journal article" date="2013" name="Mol. Plant Microbe Interact.">
        <title>Global aspects of pacC regulation of pathogenicity genes in Colletotrichum gloeosporioides as revealed by transcriptome analysis.</title>
        <authorList>
            <person name="Alkan N."/>
            <person name="Meng X."/>
            <person name="Friedlander G."/>
            <person name="Reuveni E."/>
            <person name="Sukno S."/>
            <person name="Sherman A."/>
            <person name="Thon M."/>
            <person name="Fluhr R."/>
            <person name="Prusky D."/>
        </authorList>
    </citation>
    <scope>NUCLEOTIDE SEQUENCE [LARGE SCALE GENOMIC DNA]</scope>
    <source>
        <strain evidence="6">Cg-14</strain>
    </source>
</reference>
<proteinExistence type="predicted"/>
<dbReference type="HOGENOM" id="CLU_039852_0_0_1"/>
<accession>T0KQH7</accession>
<keyword evidence="4" id="KW-0175">Coiled coil</keyword>
<dbReference type="Proteomes" id="UP000015530">
    <property type="component" value="Unassembled WGS sequence"/>
</dbReference>
<dbReference type="InterPro" id="IPR002110">
    <property type="entry name" value="Ankyrin_rpt"/>
</dbReference>
<dbReference type="Gene3D" id="1.25.40.20">
    <property type="entry name" value="Ankyrin repeat-containing domain"/>
    <property type="match status" value="2"/>
</dbReference>
<dbReference type="PANTHER" id="PTHR24188:SF29">
    <property type="entry name" value="GH09064P"/>
    <property type="match status" value="1"/>
</dbReference>
<dbReference type="PROSITE" id="PS50088">
    <property type="entry name" value="ANK_REPEAT"/>
    <property type="match status" value="1"/>
</dbReference>
<evidence type="ECO:0000256" key="2">
    <source>
        <dbReference type="ARBA" id="ARBA00023043"/>
    </source>
</evidence>
<dbReference type="InterPro" id="IPR036770">
    <property type="entry name" value="Ankyrin_rpt-contain_sf"/>
</dbReference>
<sequence length="448" mass="50553">MEGLPPEIILTILDILGGHSGECKTSNAYDEKETIKTSHEEIRFHPDKGEYKLVTLFNKPFRGIADALRLASTCKYLYKIISTATYKHDIKHHYNSSLLISAKWDNIIGVKKAMSHGADVMAYDQTNFDHCREPPFTRRGRISVVREPTLLCMTSLTWACFNGNAELAKFLLDSGHTQNALGGFGYTRYIGACGKLYDLGLLMKLHPSRAMLCHTQKEYEEMRIADRSGQRWDAEGFPDVGASPLFFALKSCPDELRSQWQSTRWRNNHPIVESDVNGRRLAVARVLIEGGASLITRERGKIHAIHQACAARDTDIVDYLLNELGVNPNVTCENGNTPLHFMAMNLHHKWPSGQVRIDFPPGSEESVIGMLISKGADISLQNNDGCTAEGMGLPFTRQNWTDSMQKKEEQAMEIEKLRQAKRARQNENWIEVTLELLEEALRVMESET</sequence>
<evidence type="ECO:0000256" key="3">
    <source>
        <dbReference type="PROSITE-ProRule" id="PRU00023"/>
    </source>
</evidence>
<dbReference type="AlphaFoldDB" id="T0KQH7"/>
<gene>
    <name evidence="5" type="ORF">CGLO_05867</name>
</gene>
<name>T0KQH7_COLGC</name>
<feature type="repeat" description="ANK" evidence="3">
    <location>
        <begin position="334"/>
        <end position="383"/>
    </location>
</feature>
<evidence type="ECO:0000256" key="1">
    <source>
        <dbReference type="ARBA" id="ARBA00022737"/>
    </source>
</evidence>
<dbReference type="EMBL" id="AMYD01001169">
    <property type="protein sequence ID" value="EQB54329.1"/>
    <property type="molecule type" value="Genomic_DNA"/>
</dbReference>
<evidence type="ECO:0000256" key="4">
    <source>
        <dbReference type="SAM" id="Coils"/>
    </source>
</evidence>
<dbReference type="SUPFAM" id="SSF48403">
    <property type="entry name" value="Ankyrin repeat"/>
    <property type="match status" value="1"/>
</dbReference>
<keyword evidence="2 3" id="KW-0040">ANK repeat</keyword>
<dbReference type="OrthoDB" id="341259at2759"/>
<organism evidence="5 6">
    <name type="scientific">Colletotrichum gloeosporioides (strain Cg-14)</name>
    <name type="common">Anthracnose fungus</name>
    <name type="synonym">Glomerella cingulata</name>
    <dbReference type="NCBI Taxonomy" id="1237896"/>
    <lineage>
        <taxon>Eukaryota</taxon>
        <taxon>Fungi</taxon>
        <taxon>Dikarya</taxon>
        <taxon>Ascomycota</taxon>
        <taxon>Pezizomycotina</taxon>
        <taxon>Sordariomycetes</taxon>
        <taxon>Hypocreomycetidae</taxon>
        <taxon>Glomerellales</taxon>
        <taxon>Glomerellaceae</taxon>
        <taxon>Colletotrichum</taxon>
        <taxon>Colletotrichum gloeosporioides species complex</taxon>
    </lineage>
</organism>
<dbReference type="STRING" id="1237896.T0KQH7"/>
<dbReference type="PANTHER" id="PTHR24188">
    <property type="entry name" value="ANKYRIN REPEAT PROTEIN"/>
    <property type="match status" value="1"/>
</dbReference>
<dbReference type="Pfam" id="PF13857">
    <property type="entry name" value="Ank_5"/>
    <property type="match status" value="1"/>
</dbReference>
<protein>
    <submittedName>
        <fullName evidence="5">Uncharacterized protein</fullName>
    </submittedName>
</protein>
<evidence type="ECO:0000313" key="6">
    <source>
        <dbReference type="Proteomes" id="UP000015530"/>
    </source>
</evidence>
<keyword evidence="1" id="KW-0677">Repeat</keyword>
<feature type="coiled-coil region" evidence="4">
    <location>
        <begin position="397"/>
        <end position="427"/>
    </location>
</feature>
<dbReference type="SMART" id="SM00248">
    <property type="entry name" value="ANK"/>
    <property type="match status" value="4"/>
</dbReference>